<sequence>MYFKYAKILILIIPLLTNISVTQSKKTVSLNFNYILSAFVYPNVISSDRGIRELSTEVNGWVGISGDFRYEFKDGYLVGFSIEAVDKKIDDHLTRRISNQILKIPVEDRFRIYIGELSLFFVAPFSSQRWNIYIGGGAGAYMGKFTKSIANVNSEIQKSPVNIGIQVMSGIIYNFSDKFGARLELKFRDPIIEVESKFTDNRINYNGYIIQIDPAPFRQRINFDTMTLTLGITYSF</sequence>
<dbReference type="SUPFAM" id="SSF56925">
    <property type="entry name" value="OMPA-like"/>
    <property type="match status" value="1"/>
</dbReference>
<dbReference type="Proteomes" id="UP000243065">
    <property type="component" value="Unassembled WGS sequence"/>
</dbReference>
<evidence type="ECO:0008006" key="3">
    <source>
        <dbReference type="Google" id="ProtNLM"/>
    </source>
</evidence>
<dbReference type="EMBL" id="CZVU01000002">
    <property type="protein sequence ID" value="CUS96302.1"/>
    <property type="molecule type" value="Genomic_DNA"/>
</dbReference>
<dbReference type="RefSeq" id="WP_072149588.1">
    <property type="nucleotide sequence ID" value="NZ_CZVU01000002.1"/>
</dbReference>
<gene>
    <name evidence="1" type="ORF">JGI24_00085</name>
</gene>
<protein>
    <recommendedName>
        <fullName evidence="3">Outer membrane protein beta-barrel domain-containing protein</fullName>
    </recommendedName>
</protein>
<name>A0A656D2I4_KRYT1</name>
<dbReference type="OrthoDB" id="9790778at2"/>
<dbReference type="InterPro" id="IPR011250">
    <property type="entry name" value="OMP/PagP_B-barrel"/>
</dbReference>
<evidence type="ECO:0000313" key="2">
    <source>
        <dbReference type="Proteomes" id="UP000243065"/>
    </source>
</evidence>
<organism evidence="1 2">
    <name type="scientific">Kryptobacter tengchongensis</name>
    <dbReference type="NCBI Taxonomy" id="1643429"/>
    <lineage>
        <taxon>Bacteria</taxon>
        <taxon>Pseudomonadati</taxon>
        <taxon>Candidatus Kryptoniota</taxon>
        <taxon>Candidatus Kryptobacter</taxon>
    </lineage>
</organism>
<evidence type="ECO:0000313" key="1">
    <source>
        <dbReference type="EMBL" id="CUS96302.1"/>
    </source>
</evidence>
<proteinExistence type="predicted"/>
<keyword evidence="2" id="KW-1185">Reference proteome</keyword>
<dbReference type="Gene3D" id="2.40.160.20">
    <property type="match status" value="1"/>
</dbReference>
<reference evidence="1 2" key="1">
    <citation type="submission" date="2015-11" db="EMBL/GenBank/DDBJ databases">
        <authorList>
            <person name="Varghese N."/>
        </authorList>
    </citation>
    <scope>NUCLEOTIDE SEQUENCE [LARGE SCALE GENOMIC DNA]</scope>
    <source>
        <strain evidence="1 2">JGI-24</strain>
    </source>
</reference>
<accession>A0A656D2I4</accession>
<dbReference type="AlphaFoldDB" id="A0A656D2I4"/>